<dbReference type="GO" id="GO:0005886">
    <property type="term" value="C:plasma membrane"/>
    <property type="evidence" value="ECO:0007669"/>
    <property type="project" value="TreeGrafter"/>
</dbReference>
<keyword evidence="1" id="KW-0378">Hydrolase</keyword>
<dbReference type="PANTHER" id="PTHR10443:SF38">
    <property type="entry name" value="DIPEPTIDASE 1"/>
    <property type="match status" value="1"/>
</dbReference>
<dbReference type="SUPFAM" id="SSF51556">
    <property type="entry name" value="Metallo-dependent hydrolases"/>
    <property type="match status" value="1"/>
</dbReference>
<keyword evidence="1" id="KW-0325">Glycoprotein</keyword>
<keyword evidence="1" id="KW-0224">Dipeptidase</keyword>
<feature type="non-terminal residue" evidence="2">
    <location>
        <position position="146"/>
    </location>
</feature>
<comment type="caution">
    <text evidence="2">The sequence shown here is derived from an EMBL/GenBank/DDBJ whole genome shotgun (WGS) entry which is preliminary data.</text>
</comment>
<comment type="similarity">
    <text evidence="1">Belongs to the metallo-dependent hydrolases superfamily. Peptidase M19 family.</text>
</comment>
<keyword evidence="1" id="KW-0449">Lipoprotein</keyword>
<comment type="subunit">
    <text evidence="1">Homodimer; disulfide-linked.</text>
</comment>
<keyword evidence="1" id="KW-0479">Metal-binding</keyword>
<keyword evidence="1" id="KW-1015">Disulfide bond</keyword>
<proteinExistence type="inferred from homology"/>
<dbReference type="AlphaFoldDB" id="A0A7L0EI85"/>
<dbReference type="Pfam" id="PF01244">
    <property type="entry name" value="Peptidase_M19"/>
    <property type="match status" value="1"/>
</dbReference>
<keyword evidence="1" id="KW-0645">Protease</keyword>
<keyword evidence="1" id="KW-0336">GPI-anchor</keyword>
<dbReference type="PROSITE" id="PS51365">
    <property type="entry name" value="RENAL_DIPEPTIDASE_2"/>
    <property type="match status" value="1"/>
</dbReference>
<evidence type="ECO:0000313" key="3">
    <source>
        <dbReference type="Proteomes" id="UP000550660"/>
    </source>
</evidence>
<dbReference type="GO" id="GO:0070573">
    <property type="term" value="F:metallodipeptidase activity"/>
    <property type="evidence" value="ECO:0007669"/>
    <property type="project" value="InterPro"/>
</dbReference>
<dbReference type="EMBL" id="VXAG01001117">
    <property type="protein sequence ID" value="NXJ82787.1"/>
    <property type="molecule type" value="Genomic_DNA"/>
</dbReference>
<dbReference type="InterPro" id="IPR008257">
    <property type="entry name" value="Pept_M19"/>
</dbReference>
<keyword evidence="1" id="KW-0862">Zinc</keyword>
<reference evidence="2 3" key="1">
    <citation type="submission" date="2019-09" db="EMBL/GenBank/DDBJ databases">
        <title>Bird 10,000 Genomes (B10K) Project - Family phase.</title>
        <authorList>
            <person name="Zhang G."/>
        </authorList>
    </citation>
    <scope>NUCLEOTIDE SEQUENCE [LARGE SCALE GENOMIC DNA]</scope>
    <source>
        <strain evidence="2">B10K-DU-007-40</strain>
        <tissue evidence="2">Mixed tissue sample</tissue>
    </source>
</reference>
<dbReference type="InterPro" id="IPR032466">
    <property type="entry name" value="Metal_Hydrolase"/>
</dbReference>
<keyword evidence="1" id="KW-0472">Membrane</keyword>
<keyword evidence="1" id="KW-0482">Metalloprotease</keyword>
<dbReference type="Proteomes" id="UP000550660">
    <property type="component" value="Unassembled WGS sequence"/>
</dbReference>
<dbReference type="EC" id="3.4.13.19" evidence="1"/>
<organism evidence="2 3">
    <name type="scientific">Trogon melanurus</name>
    <name type="common">Black-tailed trogon</name>
    <dbReference type="NCBI Taxonomy" id="56311"/>
    <lineage>
        <taxon>Eukaryota</taxon>
        <taxon>Metazoa</taxon>
        <taxon>Chordata</taxon>
        <taxon>Craniata</taxon>
        <taxon>Vertebrata</taxon>
        <taxon>Euteleostomi</taxon>
        <taxon>Archelosauria</taxon>
        <taxon>Archosauria</taxon>
        <taxon>Dinosauria</taxon>
        <taxon>Saurischia</taxon>
        <taxon>Theropoda</taxon>
        <taxon>Coelurosauria</taxon>
        <taxon>Aves</taxon>
        <taxon>Neognathae</taxon>
        <taxon>Neoaves</taxon>
        <taxon>Telluraves</taxon>
        <taxon>Coraciimorphae</taxon>
        <taxon>Trogoniformes</taxon>
        <taxon>Trogonidae</taxon>
        <taxon>Trogon</taxon>
    </lineage>
</organism>
<evidence type="ECO:0000313" key="2">
    <source>
        <dbReference type="EMBL" id="NXJ82787.1"/>
    </source>
</evidence>
<comment type="catalytic activity">
    <reaction evidence="1">
        <text>an L-aminoacyl-L-amino acid + H2O = 2 an L-alpha-amino acid</text>
        <dbReference type="Rhea" id="RHEA:48940"/>
        <dbReference type="ChEBI" id="CHEBI:15377"/>
        <dbReference type="ChEBI" id="CHEBI:59869"/>
        <dbReference type="ChEBI" id="CHEBI:77460"/>
        <dbReference type="EC" id="3.4.13.19"/>
    </reaction>
</comment>
<dbReference type="PANTHER" id="PTHR10443">
    <property type="entry name" value="MICROSOMAL DIPEPTIDASE"/>
    <property type="match status" value="1"/>
</dbReference>
<feature type="non-terminal residue" evidence="2">
    <location>
        <position position="1"/>
    </location>
</feature>
<accession>A0A7L0EI85</accession>
<dbReference type="GO" id="GO:0098552">
    <property type="term" value="C:side of membrane"/>
    <property type="evidence" value="ECO:0007669"/>
    <property type="project" value="UniProtKB-KW"/>
</dbReference>
<sequence>MTLTHSCNTPWADNWLVDTGDEPVQHHGLSSFGLTVLEEMNRLGMIVDLAHVSVETMKVVLNHSKAPVIFSHSSAYALCSSRRNVPDDVLRLVASTESLVMINFYNAYVTCRDTANLTDVADHMDHVKKVAGVQSVGFGGDYDGVT</sequence>
<gene>
    <name evidence="2" type="primary">Dpep1</name>
    <name evidence="2" type="ORF">TROMEL_R04960</name>
</gene>
<comment type="subcellular location">
    <subcellularLocation>
        <location evidence="1">Membrane</location>
        <topology evidence="1">Lipid-anchor</topology>
        <topology evidence="1">GPI-anchor</topology>
    </subcellularLocation>
</comment>
<name>A0A7L0EI85_TROML</name>
<comment type="cofactor">
    <cofactor evidence="1">
        <name>Zn(2+)</name>
        <dbReference type="ChEBI" id="CHEBI:29105"/>
    </cofactor>
</comment>
<dbReference type="Gene3D" id="3.20.20.140">
    <property type="entry name" value="Metal-dependent hydrolases"/>
    <property type="match status" value="1"/>
</dbReference>
<dbReference type="GO" id="GO:0046872">
    <property type="term" value="F:metal ion binding"/>
    <property type="evidence" value="ECO:0007669"/>
    <property type="project" value="UniProtKB-UniRule"/>
</dbReference>
<dbReference type="GO" id="GO:0006508">
    <property type="term" value="P:proteolysis"/>
    <property type="evidence" value="ECO:0007669"/>
    <property type="project" value="UniProtKB-KW"/>
</dbReference>
<keyword evidence="3" id="KW-1185">Reference proteome</keyword>
<protein>
    <recommendedName>
        <fullName evidence="1">Dipeptidase</fullName>
        <ecNumber evidence="1">3.4.13.19</ecNumber>
    </recommendedName>
</protein>
<dbReference type="OrthoDB" id="445695at2759"/>
<evidence type="ECO:0000256" key="1">
    <source>
        <dbReference type="RuleBase" id="RU341113"/>
    </source>
</evidence>